<reference evidence="2 3" key="1">
    <citation type="submission" date="2023-08" db="EMBL/GenBank/DDBJ databases">
        <authorList>
            <person name="Maltman C."/>
        </authorList>
    </citation>
    <scope>NUCLEOTIDE SEQUENCE [LARGE SCALE GENOMIC DNA]</scope>
    <source>
        <strain evidence="2 3">ES2</strain>
    </source>
</reference>
<organism evidence="2 3">
    <name type="scientific">Chryseobacterium metallicongregator</name>
    <dbReference type="NCBI Taxonomy" id="3073042"/>
    <lineage>
        <taxon>Bacteria</taxon>
        <taxon>Pseudomonadati</taxon>
        <taxon>Bacteroidota</taxon>
        <taxon>Flavobacteriia</taxon>
        <taxon>Flavobacteriales</taxon>
        <taxon>Weeksellaceae</taxon>
        <taxon>Chryseobacterium group</taxon>
        <taxon>Chryseobacterium</taxon>
    </lineage>
</organism>
<proteinExistence type="predicted"/>
<evidence type="ECO:0000313" key="3">
    <source>
        <dbReference type="Proteomes" id="UP001260959"/>
    </source>
</evidence>
<dbReference type="RefSeq" id="WP_158521337.1">
    <property type="nucleotide sequence ID" value="NZ_JAVIXS010000008.1"/>
</dbReference>
<evidence type="ECO:0008006" key="4">
    <source>
        <dbReference type="Google" id="ProtNLM"/>
    </source>
</evidence>
<keyword evidence="1" id="KW-1133">Transmembrane helix</keyword>
<evidence type="ECO:0000313" key="2">
    <source>
        <dbReference type="EMBL" id="MDR4952942.1"/>
    </source>
</evidence>
<comment type="caution">
    <text evidence="2">The sequence shown here is derived from an EMBL/GenBank/DDBJ whole genome shotgun (WGS) entry which is preliminary data.</text>
</comment>
<accession>A0ABU1E5K6</accession>
<protein>
    <recommendedName>
        <fullName evidence="4">CcmD family protein</fullName>
    </recommendedName>
</protein>
<sequence length="51" mass="5726">METTISSSSTIAIIIQTLTFILYIAILIGGIYLVRSIKSIKKRLDVLEKEK</sequence>
<feature type="transmembrane region" description="Helical" evidence="1">
    <location>
        <begin position="12"/>
        <end position="34"/>
    </location>
</feature>
<name>A0ABU1E5K6_9FLAO</name>
<gene>
    <name evidence="2" type="ORF">REB14_12230</name>
</gene>
<dbReference type="Proteomes" id="UP001260959">
    <property type="component" value="Unassembled WGS sequence"/>
</dbReference>
<evidence type="ECO:0000256" key="1">
    <source>
        <dbReference type="SAM" id="Phobius"/>
    </source>
</evidence>
<keyword evidence="3" id="KW-1185">Reference proteome</keyword>
<dbReference type="EMBL" id="JAVIXS010000008">
    <property type="protein sequence ID" value="MDR4952942.1"/>
    <property type="molecule type" value="Genomic_DNA"/>
</dbReference>
<keyword evidence="1" id="KW-0472">Membrane</keyword>
<keyword evidence="1" id="KW-0812">Transmembrane</keyword>